<accession>A0A4Q4T1F2</accession>
<gene>
    <name evidence="2" type="ORF">DL764_007759</name>
</gene>
<keyword evidence="3" id="KW-1185">Reference proteome</keyword>
<feature type="transmembrane region" description="Helical" evidence="1">
    <location>
        <begin position="113"/>
        <end position="134"/>
    </location>
</feature>
<proteinExistence type="predicted"/>
<name>A0A4Q4T1F2_9PEZI</name>
<reference evidence="2 3" key="1">
    <citation type="submission" date="2018-06" db="EMBL/GenBank/DDBJ databases">
        <title>Complete Genomes of Monosporascus.</title>
        <authorList>
            <person name="Robinson A.J."/>
            <person name="Natvig D.O."/>
        </authorList>
    </citation>
    <scope>NUCLEOTIDE SEQUENCE [LARGE SCALE GENOMIC DNA]</scope>
    <source>
        <strain evidence="2 3">CBS 110550</strain>
    </source>
</reference>
<evidence type="ECO:0000256" key="1">
    <source>
        <dbReference type="SAM" id="Phobius"/>
    </source>
</evidence>
<evidence type="ECO:0000313" key="2">
    <source>
        <dbReference type="EMBL" id="RYO95017.1"/>
    </source>
</evidence>
<feature type="transmembrane region" description="Helical" evidence="1">
    <location>
        <begin position="36"/>
        <end position="55"/>
    </location>
</feature>
<protein>
    <recommendedName>
        <fullName evidence="4">Peptidase S54 rhomboid domain-containing protein</fullName>
    </recommendedName>
</protein>
<dbReference type="Proteomes" id="UP000293360">
    <property type="component" value="Unassembled WGS sequence"/>
</dbReference>
<keyword evidence="1" id="KW-1133">Transmembrane helix</keyword>
<dbReference type="OrthoDB" id="4741687at2759"/>
<feature type="transmembrane region" description="Helical" evidence="1">
    <location>
        <begin position="206"/>
        <end position="225"/>
    </location>
</feature>
<dbReference type="EMBL" id="QJNU01000558">
    <property type="protein sequence ID" value="RYO95017.1"/>
    <property type="molecule type" value="Genomic_DNA"/>
</dbReference>
<sequence length="355" mass="38375">MLHYALSSPPRRPFRRAPRPDRSGAFIREYRGLRRWLYACFIGGNILVTGLWVAAEAELQGAKKRAELESGALHQPEAFLGAVRSGTINAPLAKWMIDHASLSREIIRARRRYTLLTHSISSGLVASHLVPFFIFCRAAFLGGMYPVLILATCGGSAALGGFVDLNFGGSGRNNDIAGTGTIVTGLAAAATTVNPRMRFFVGFSQVGIQLWHLAALLLYTTMVLYPNFLSWKNRTEEHDAKALAAHLQAVEKRADEIRASGAPDAVSGVEGEAVGTAETLGQIGAARVEEGWQDCAGPTHKNGDEAQKTGRGNADKLVAVKNGQVLRLAQQSPYAHLASAAFGIFMGIFWRCRPF</sequence>
<keyword evidence="1" id="KW-0472">Membrane</keyword>
<evidence type="ECO:0000313" key="3">
    <source>
        <dbReference type="Proteomes" id="UP000293360"/>
    </source>
</evidence>
<organism evidence="2 3">
    <name type="scientific">Monosporascus ibericus</name>
    <dbReference type="NCBI Taxonomy" id="155417"/>
    <lineage>
        <taxon>Eukaryota</taxon>
        <taxon>Fungi</taxon>
        <taxon>Dikarya</taxon>
        <taxon>Ascomycota</taxon>
        <taxon>Pezizomycotina</taxon>
        <taxon>Sordariomycetes</taxon>
        <taxon>Xylariomycetidae</taxon>
        <taxon>Xylariales</taxon>
        <taxon>Xylariales incertae sedis</taxon>
        <taxon>Monosporascus</taxon>
    </lineage>
</organism>
<evidence type="ECO:0008006" key="4">
    <source>
        <dbReference type="Google" id="ProtNLM"/>
    </source>
</evidence>
<dbReference type="AlphaFoldDB" id="A0A4Q4T1F2"/>
<keyword evidence="1" id="KW-0812">Transmembrane</keyword>
<comment type="caution">
    <text evidence="2">The sequence shown here is derived from an EMBL/GenBank/DDBJ whole genome shotgun (WGS) entry which is preliminary data.</text>
</comment>
<feature type="transmembrane region" description="Helical" evidence="1">
    <location>
        <begin position="140"/>
        <end position="163"/>
    </location>
</feature>